<protein>
    <submittedName>
        <fullName evidence="2">Uncharacterized protein</fullName>
    </submittedName>
</protein>
<name>U7Q7X6_9CYAN</name>
<feature type="region of interest" description="Disordered" evidence="1">
    <location>
        <begin position="1"/>
        <end position="39"/>
    </location>
</feature>
<evidence type="ECO:0000313" key="3">
    <source>
        <dbReference type="Proteomes" id="UP000017127"/>
    </source>
</evidence>
<evidence type="ECO:0000313" key="2">
    <source>
        <dbReference type="EMBL" id="ERT03883.1"/>
    </source>
</evidence>
<keyword evidence="3" id="KW-1185">Reference proteome</keyword>
<sequence>MIAISLTGDGADQPWNSFPATAPDESRPKQTAYEWCGQL</sequence>
<gene>
    <name evidence="2" type="ORF">M595_6179</name>
</gene>
<organism evidence="2 3">
    <name type="scientific">Lyngbya aestuarii BL J</name>
    <dbReference type="NCBI Taxonomy" id="1348334"/>
    <lineage>
        <taxon>Bacteria</taxon>
        <taxon>Bacillati</taxon>
        <taxon>Cyanobacteriota</taxon>
        <taxon>Cyanophyceae</taxon>
        <taxon>Oscillatoriophycideae</taxon>
        <taxon>Oscillatoriales</taxon>
        <taxon>Microcoleaceae</taxon>
        <taxon>Lyngbya</taxon>
    </lineage>
</organism>
<dbReference type="Proteomes" id="UP000017127">
    <property type="component" value="Unassembled WGS sequence"/>
</dbReference>
<dbReference type="EMBL" id="AUZM01000169">
    <property type="protein sequence ID" value="ERT03883.1"/>
    <property type="molecule type" value="Genomic_DNA"/>
</dbReference>
<dbReference type="AlphaFoldDB" id="U7Q7X6"/>
<comment type="caution">
    <text evidence="2">The sequence shown here is derived from an EMBL/GenBank/DDBJ whole genome shotgun (WGS) entry which is preliminary data.</text>
</comment>
<proteinExistence type="predicted"/>
<evidence type="ECO:0000256" key="1">
    <source>
        <dbReference type="SAM" id="MobiDB-lite"/>
    </source>
</evidence>
<reference evidence="2 3" key="1">
    <citation type="journal article" date="2013" name="Front. Microbiol.">
        <title>Comparative genomic analyses of the cyanobacterium, Lyngbya aestuarii BL J, a powerful hydrogen producer.</title>
        <authorList>
            <person name="Kothari A."/>
            <person name="Vaughn M."/>
            <person name="Garcia-Pichel F."/>
        </authorList>
    </citation>
    <scope>NUCLEOTIDE SEQUENCE [LARGE SCALE GENOMIC DNA]</scope>
    <source>
        <strain evidence="2 3">BL J</strain>
    </source>
</reference>
<accession>U7Q7X6</accession>